<reference evidence="2" key="1">
    <citation type="submission" date="2006-10" db="EMBL/GenBank/DDBJ databases">
        <authorList>
            <person name="Amadeo P."/>
            <person name="Zhao Q."/>
            <person name="Wortman J."/>
            <person name="Fraser-Liggett C."/>
            <person name="Carlton J."/>
        </authorList>
    </citation>
    <scope>NUCLEOTIDE SEQUENCE</scope>
    <source>
        <strain evidence="2">G3</strain>
    </source>
</reference>
<organism evidence="2 3">
    <name type="scientific">Trichomonas vaginalis (strain ATCC PRA-98 / G3)</name>
    <dbReference type="NCBI Taxonomy" id="412133"/>
    <lineage>
        <taxon>Eukaryota</taxon>
        <taxon>Metamonada</taxon>
        <taxon>Parabasalia</taxon>
        <taxon>Trichomonadida</taxon>
        <taxon>Trichomonadidae</taxon>
        <taxon>Trichomonas</taxon>
    </lineage>
</organism>
<name>A2EWU4_TRIV3</name>
<evidence type="ECO:0000256" key="1">
    <source>
        <dbReference type="SAM" id="Phobius"/>
    </source>
</evidence>
<proteinExistence type="predicted"/>
<dbReference type="KEGG" id="tva:4760699"/>
<evidence type="ECO:0000313" key="2">
    <source>
        <dbReference type="EMBL" id="EAY02859.1"/>
    </source>
</evidence>
<evidence type="ECO:0000313" key="3">
    <source>
        <dbReference type="Proteomes" id="UP000001542"/>
    </source>
</evidence>
<dbReference type="SMR" id="A2EWU4"/>
<sequence length="215" mass="24419">MDNQYDKIKEEMHNLVENLSQKLQSGHVSIKKLNDAFQNIDSLTDKIAKTKTLHDTLHKRIYPTIYHLTEKLVITHDEETKRNASNTIAELEDIFNSIIDNIEDTAVTEELIKDLESISSKYNQTHDASEDAYIKLKQAEIDEFFASPESKFEINTNGETDLATAFGEIDNFFEREEAKAKPQTNTSFSTIIGLGITVGVIVGVVVALYKKFKHH</sequence>
<keyword evidence="1" id="KW-1133">Transmembrane helix</keyword>
<dbReference type="InParanoid" id="A2EWU4"/>
<dbReference type="RefSeq" id="XP_001315082.1">
    <property type="nucleotide sequence ID" value="XM_001315047.1"/>
</dbReference>
<feature type="transmembrane region" description="Helical" evidence="1">
    <location>
        <begin position="188"/>
        <end position="209"/>
    </location>
</feature>
<accession>A2EWU4</accession>
<keyword evidence="1" id="KW-0472">Membrane</keyword>
<dbReference type="AlphaFoldDB" id="A2EWU4"/>
<dbReference type="Proteomes" id="UP000001542">
    <property type="component" value="Unassembled WGS sequence"/>
</dbReference>
<dbReference type="VEuPathDB" id="TrichDB:TVAGG3_0813410"/>
<dbReference type="VEuPathDB" id="TrichDB:TVAG_174010"/>
<keyword evidence="3" id="KW-1185">Reference proteome</keyword>
<keyword evidence="1" id="KW-0812">Transmembrane</keyword>
<reference evidence="2" key="2">
    <citation type="journal article" date="2007" name="Science">
        <title>Draft genome sequence of the sexually transmitted pathogen Trichomonas vaginalis.</title>
        <authorList>
            <person name="Carlton J.M."/>
            <person name="Hirt R.P."/>
            <person name="Silva J.C."/>
            <person name="Delcher A.L."/>
            <person name="Schatz M."/>
            <person name="Zhao Q."/>
            <person name="Wortman J.R."/>
            <person name="Bidwell S.L."/>
            <person name="Alsmark U.C.M."/>
            <person name="Besteiro S."/>
            <person name="Sicheritz-Ponten T."/>
            <person name="Noel C.J."/>
            <person name="Dacks J.B."/>
            <person name="Foster P.G."/>
            <person name="Simillion C."/>
            <person name="Van de Peer Y."/>
            <person name="Miranda-Saavedra D."/>
            <person name="Barton G.J."/>
            <person name="Westrop G.D."/>
            <person name="Mueller S."/>
            <person name="Dessi D."/>
            <person name="Fiori P.L."/>
            <person name="Ren Q."/>
            <person name="Paulsen I."/>
            <person name="Zhang H."/>
            <person name="Bastida-Corcuera F.D."/>
            <person name="Simoes-Barbosa A."/>
            <person name="Brown M.T."/>
            <person name="Hayes R.D."/>
            <person name="Mukherjee M."/>
            <person name="Okumura C.Y."/>
            <person name="Schneider R."/>
            <person name="Smith A.J."/>
            <person name="Vanacova S."/>
            <person name="Villalvazo M."/>
            <person name="Haas B.J."/>
            <person name="Pertea M."/>
            <person name="Feldblyum T.V."/>
            <person name="Utterback T.R."/>
            <person name="Shu C.L."/>
            <person name="Osoegawa K."/>
            <person name="de Jong P.J."/>
            <person name="Hrdy I."/>
            <person name="Horvathova L."/>
            <person name="Zubacova Z."/>
            <person name="Dolezal P."/>
            <person name="Malik S.B."/>
            <person name="Logsdon J.M. Jr."/>
            <person name="Henze K."/>
            <person name="Gupta A."/>
            <person name="Wang C.C."/>
            <person name="Dunne R.L."/>
            <person name="Upcroft J.A."/>
            <person name="Upcroft P."/>
            <person name="White O."/>
            <person name="Salzberg S.L."/>
            <person name="Tang P."/>
            <person name="Chiu C.-H."/>
            <person name="Lee Y.-S."/>
            <person name="Embley T.M."/>
            <person name="Coombs G.H."/>
            <person name="Mottram J.C."/>
            <person name="Tachezy J."/>
            <person name="Fraser-Liggett C.M."/>
            <person name="Johnson P.J."/>
        </authorList>
    </citation>
    <scope>NUCLEOTIDE SEQUENCE [LARGE SCALE GENOMIC DNA]</scope>
    <source>
        <strain evidence="2">G3</strain>
    </source>
</reference>
<protein>
    <submittedName>
        <fullName evidence="2">Uncharacterized protein</fullName>
    </submittedName>
</protein>
<dbReference type="EMBL" id="DS113522">
    <property type="protein sequence ID" value="EAY02859.1"/>
    <property type="molecule type" value="Genomic_DNA"/>
</dbReference>
<gene>
    <name evidence="2" type="ORF">TVAG_174010</name>
</gene>